<gene>
    <name evidence="1" type="primary">g6070</name>
    <name evidence="1" type="ORF">NpPPO83_00006070</name>
</gene>
<keyword evidence="2" id="KW-1185">Reference proteome</keyword>
<protein>
    <submittedName>
        <fullName evidence="1">Thiamine pyrophosphate enzyme TPP-binding protein</fullName>
    </submittedName>
</protein>
<evidence type="ECO:0000313" key="2">
    <source>
        <dbReference type="Proteomes" id="UP001165186"/>
    </source>
</evidence>
<organism evidence="1 2">
    <name type="scientific">Neofusicoccum parvum</name>
    <dbReference type="NCBI Taxonomy" id="310453"/>
    <lineage>
        <taxon>Eukaryota</taxon>
        <taxon>Fungi</taxon>
        <taxon>Dikarya</taxon>
        <taxon>Ascomycota</taxon>
        <taxon>Pezizomycotina</taxon>
        <taxon>Dothideomycetes</taxon>
        <taxon>Dothideomycetes incertae sedis</taxon>
        <taxon>Botryosphaeriales</taxon>
        <taxon>Botryosphaeriaceae</taxon>
        <taxon>Neofusicoccum</taxon>
    </lineage>
</organism>
<comment type="caution">
    <text evidence="1">The sequence shown here is derived from an EMBL/GenBank/DDBJ whole genome shotgun (WGS) entry which is preliminary data.</text>
</comment>
<dbReference type="Proteomes" id="UP001165186">
    <property type="component" value="Unassembled WGS sequence"/>
</dbReference>
<sequence length="625" mass="68528">MSTITLGRYLWERIHQVGVDTILGVPGDFNLDFLDYIYEVQGLRWVGNANELNAAYAADGYGRVKGVPGVVVTTHGVGELSALNGVAGAHSEQVKVIHVVGQTTRQMQSKRMLIHHAISNDPDHKVYSRMSKLARVAEAELEDVETAPAEIDRVIRACFIQSRPVYIFLPLDLSKEHVPASLLDKPLDISYPVDTVAQDFTVSAIIEALSSASNPAVYVDCLTQRHNAVSETRALVEKLKLPVYGSNMGKCIIDESNPLYVGTMNGKYSAPGVYDALSKADFVLLLGDLPCDTNTGAFTRPIDAANSAIVDPFGVRIKGKAYPLTFIKPLLAKLVEAIPADWKPKAGIPQLPALQDCPDHPAHPANRYRKLPEQMITQDWVWKRVAEFLRPGDVVIPDTGTSTFGLSDAPFPVSNVRFVAQTYYGSIGWSLPAALGSELALEEMAAEKKRKGAPDANIARGRTLLFIGDGSLGLTVQEIGTMVQNRTRPIIFIINNKGYTIERIIHGAHYCKHLPSSQAPVPRELTCSFSLPAYNDVNPLSYQHLLPLFQHPSPQSCYRRCASKHELEAALADPQLADPSAVQIVEVVMDRLDVPWRLMEIIRSRGGAKAEELRGEGFDDRVGVV</sequence>
<accession>A0ACB5RV30</accession>
<reference evidence="1" key="1">
    <citation type="submission" date="2024-09" db="EMBL/GenBank/DDBJ databases">
        <title>Draft Genome Sequences of Neofusicoccum parvum.</title>
        <authorList>
            <person name="Ashida A."/>
            <person name="Camagna M."/>
            <person name="Tanaka A."/>
            <person name="Takemoto D."/>
        </authorList>
    </citation>
    <scope>NUCLEOTIDE SEQUENCE</scope>
    <source>
        <strain evidence="1">PPO83</strain>
    </source>
</reference>
<dbReference type="EMBL" id="BSXG01000010">
    <property type="protein sequence ID" value="GME23986.1"/>
    <property type="molecule type" value="Genomic_DNA"/>
</dbReference>
<name>A0ACB5RV30_9PEZI</name>
<evidence type="ECO:0000313" key="1">
    <source>
        <dbReference type="EMBL" id="GME23986.1"/>
    </source>
</evidence>
<proteinExistence type="predicted"/>